<dbReference type="EMBL" id="JACEIK010003065">
    <property type="protein sequence ID" value="MCD9640140.1"/>
    <property type="molecule type" value="Genomic_DNA"/>
</dbReference>
<comment type="caution">
    <text evidence="1">The sequence shown here is derived from an EMBL/GenBank/DDBJ whole genome shotgun (WGS) entry which is preliminary data.</text>
</comment>
<reference evidence="1 2" key="1">
    <citation type="journal article" date="2021" name="BMC Genomics">
        <title>Datura genome reveals duplications of psychoactive alkaloid biosynthetic genes and high mutation rate following tissue culture.</title>
        <authorList>
            <person name="Rajewski A."/>
            <person name="Carter-House D."/>
            <person name="Stajich J."/>
            <person name="Litt A."/>
        </authorList>
    </citation>
    <scope>NUCLEOTIDE SEQUENCE [LARGE SCALE GENOMIC DNA]</scope>
    <source>
        <strain evidence="1">AR-01</strain>
    </source>
</reference>
<keyword evidence="2" id="KW-1185">Reference proteome</keyword>
<accession>A0ABS8V216</accession>
<evidence type="ECO:0000313" key="2">
    <source>
        <dbReference type="Proteomes" id="UP000823775"/>
    </source>
</evidence>
<proteinExistence type="predicted"/>
<gene>
    <name evidence="1" type="ORF">HAX54_025251</name>
</gene>
<protein>
    <submittedName>
        <fullName evidence="1">Uncharacterized protein</fullName>
    </submittedName>
</protein>
<dbReference type="Proteomes" id="UP000823775">
    <property type="component" value="Unassembled WGS sequence"/>
</dbReference>
<evidence type="ECO:0000313" key="1">
    <source>
        <dbReference type="EMBL" id="MCD9640140.1"/>
    </source>
</evidence>
<sequence>MWKLIASPIKEKVHSNDILEELENMIKCAKADVCDEYDKKKLLQEKLKRSRNELKRVEQWIMSSKIVTSSHELQSRVRQGLSSLDS</sequence>
<organism evidence="1 2">
    <name type="scientific">Datura stramonium</name>
    <name type="common">Jimsonweed</name>
    <name type="synonym">Common thornapple</name>
    <dbReference type="NCBI Taxonomy" id="4076"/>
    <lineage>
        <taxon>Eukaryota</taxon>
        <taxon>Viridiplantae</taxon>
        <taxon>Streptophyta</taxon>
        <taxon>Embryophyta</taxon>
        <taxon>Tracheophyta</taxon>
        <taxon>Spermatophyta</taxon>
        <taxon>Magnoliopsida</taxon>
        <taxon>eudicotyledons</taxon>
        <taxon>Gunneridae</taxon>
        <taxon>Pentapetalae</taxon>
        <taxon>asterids</taxon>
        <taxon>lamiids</taxon>
        <taxon>Solanales</taxon>
        <taxon>Solanaceae</taxon>
        <taxon>Solanoideae</taxon>
        <taxon>Datureae</taxon>
        <taxon>Datura</taxon>
    </lineage>
</organism>
<name>A0ABS8V216_DATST</name>